<dbReference type="Proteomes" id="UP001304650">
    <property type="component" value="Chromosome"/>
</dbReference>
<dbReference type="GO" id="GO:0000271">
    <property type="term" value="P:polysaccharide biosynthetic process"/>
    <property type="evidence" value="ECO:0007669"/>
    <property type="project" value="TreeGrafter"/>
</dbReference>
<feature type="transmembrane region" description="Helical" evidence="1">
    <location>
        <begin position="67"/>
        <end position="91"/>
    </location>
</feature>
<protein>
    <recommendedName>
        <fullName evidence="4">Acyltransferase 3 domain-containing protein</fullName>
    </recommendedName>
</protein>
<dbReference type="InterPro" id="IPR050879">
    <property type="entry name" value="Acyltransferase_3"/>
</dbReference>
<keyword evidence="3" id="KW-1185">Reference proteome</keyword>
<dbReference type="GO" id="GO:0016020">
    <property type="term" value="C:membrane"/>
    <property type="evidence" value="ECO:0007669"/>
    <property type="project" value="TreeGrafter"/>
</dbReference>
<name>A0AA96LRU7_9BACL</name>
<dbReference type="PANTHER" id="PTHR23028:SF53">
    <property type="entry name" value="ACYL_TRANSF_3 DOMAIN-CONTAINING PROTEIN"/>
    <property type="match status" value="1"/>
</dbReference>
<keyword evidence="1" id="KW-1133">Transmembrane helix</keyword>
<feature type="transmembrane region" description="Helical" evidence="1">
    <location>
        <begin position="155"/>
        <end position="176"/>
    </location>
</feature>
<reference evidence="2" key="1">
    <citation type="submission" date="2022-02" db="EMBL/GenBank/DDBJ databases">
        <title>Paenibacillus sp. MBLB1832 Whole Genome Shotgun Sequencing.</title>
        <authorList>
            <person name="Hwang C.Y."/>
            <person name="Cho E.-S."/>
            <person name="Seo M.-J."/>
        </authorList>
    </citation>
    <scope>NUCLEOTIDE SEQUENCE</scope>
    <source>
        <strain evidence="2">MBLB1832</strain>
    </source>
</reference>
<organism evidence="2 3">
    <name type="scientific">Paenibacillus roseopurpureus</name>
    <dbReference type="NCBI Taxonomy" id="2918901"/>
    <lineage>
        <taxon>Bacteria</taxon>
        <taxon>Bacillati</taxon>
        <taxon>Bacillota</taxon>
        <taxon>Bacilli</taxon>
        <taxon>Bacillales</taxon>
        <taxon>Paenibacillaceae</taxon>
        <taxon>Paenibacillus</taxon>
    </lineage>
</organism>
<dbReference type="EMBL" id="CP130319">
    <property type="protein sequence ID" value="WNR47147.1"/>
    <property type="molecule type" value="Genomic_DNA"/>
</dbReference>
<evidence type="ECO:0000313" key="3">
    <source>
        <dbReference type="Proteomes" id="UP001304650"/>
    </source>
</evidence>
<feature type="transmembrane region" description="Helical" evidence="1">
    <location>
        <begin position="126"/>
        <end position="149"/>
    </location>
</feature>
<dbReference type="AlphaFoldDB" id="A0AA96LRU7"/>
<keyword evidence="1" id="KW-0812">Transmembrane</keyword>
<dbReference type="PANTHER" id="PTHR23028">
    <property type="entry name" value="ACETYLTRANSFERASE"/>
    <property type="match status" value="1"/>
</dbReference>
<feature type="transmembrane region" description="Helical" evidence="1">
    <location>
        <begin position="30"/>
        <end position="55"/>
    </location>
</feature>
<proteinExistence type="predicted"/>
<keyword evidence="1" id="KW-0472">Membrane</keyword>
<evidence type="ECO:0000313" key="2">
    <source>
        <dbReference type="EMBL" id="WNR47147.1"/>
    </source>
</evidence>
<sequence>MFKFTLLFLAVFGTLAVLNARLGADGSFYIWMLHILRVARLLEFTTGMFVGLIFIEKSKHHTVNSTWLTSLEVIGLVAFILAVGFSVHLHAAIVRSMYYVPIWCLLIYTFAYQAGKVSKILSHKSFVYLGEISFSFYMTHLLVIRYFTYLHLNNTIHTIVCFLVSLLLSSLVYAFYEEPLRKLLRFGNYKKILKSVLYTQKISNPTP</sequence>
<feature type="transmembrane region" description="Helical" evidence="1">
    <location>
        <begin position="97"/>
        <end position="114"/>
    </location>
</feature>
<evidence type="ECO:0008006" key="4">
    <source>
        <dbReference type="Google" id="ProtNLM"/>
    </source>
</evidence>
<dbReference type="KEGG" id="proo:MJB10_23180"/>
<evidence type="ECO:0000256" key="1">
    <source>
        <dbReference type="SAM" id="Phobius"/>
    </source>
</evidence>
<accession>A0AA96LRU7</accession>
<gene>
    <name evidence="2" type="ORF">MJB10_23180</name>
</gene>
<dbReference type="RefSeq" id="WP_314805836.1">
    <property type="nucleotide sequence ID" value="NZ_CP130319.1"/>
</dbReference>